<evidence type="ECO:0000313" key="1">
    <source>
        <dbReference type="EMBL" id="CAI6338911.1"/>
    </source>
</evidence>
<organism evidence="1 2">
    <name type="scientific">Periconia digitata</name>
    <dbReference type="NCBI Taxonomy" id="1303443"/>
    <lineage>
        <taxon>Eukaryota</taxon>
        <taxon>Fungi</taxon>
        <taxon>Dikarya</taxon>
        <taxon>Ascomycota</taxon>
        <taxon>Pezizomycotina</taxon>
        <taxon>Dothideomycetes</taxon>
        <taxon>Pleosporomycetidae</taxon>
        <taxon>Pleosporales</taxon>
        <taxon>Massarineae</taxon>
        <taxon>Periconiaceae</taxon>
        <taxon>Periconia</taxon>
    </lineage>
</organism>
<name>A0A9W4UMI9_9PLEO</name>
<accession>A0A9W4UMI9</accession>
<reference evidence="1" key="1">
    <citation type="submission" date="2023-01" db="EMBL/GenBank/DDBJ databases">
        <authorList>
            <person name="Van Ghelder C."/>
            <person name="Rancurel C."/>
        </authorList>
    </citation>
    <scope>NUCLEOTIDE SEQUENCE</scope>
    <source>
        <strain evidence="1">CNCM I-4278</strain>
    </source>
</reference>
<proteinExistence type="predicted"/>
<keyword evidence="2" id="KW-1185">Reference proteome</keyword>
<comment type="caution">
    <text evidence="1">The sequence shown here is derived from an EMBL/GenBank/DDBJ whole genome shotgun (WGS) entry which is preliminary data.</text>
</comment>
<protein>
    <submittedName>
        <fullName evidence="1">Uncharacterized protein</fullName>
    </submittedName>
</protein>
<dbReference type="Proteomes" id="UP001152607">
    <property type="component" value="Unassembled WGS sequence"/>
</dbReference>
<gene>
    <name evidence="1" type="ORF">PDIGIT_LOCUS12047</name>
</gene>
<dbReference type="AlphaFoldDB" id="A0A9W4UMI9"/>
<evidence type="ECO:0000313" key="2">
    <source>
        <dbReference type="Proteomes" id="UP001152607"/>
    </source>
</evidence>
<sequence length="156" mass="17971">MRHMRLDGKTQRRITFFPVYANYGNGKIGSFPQFVFSLTLSLSLLYVETLKCVCVCVCVCVCDTTQCIQDTRIALPYATPRSRFQSCFESFLAVSWKSLFDIPVEQNYFWVWVSEWSISVSKDTVLLGGDWHSRKTCRMERISIGADNAVKHVWSN</sequence>
<dbReference type="EMBL" id="CAOQHR010000008">
    <property type="protein sequence ID" value="CAI6338911.1"/>
    <property type="molecule type" value="Genomic_DNA"/>
</dbReference>